<reference evidence="3 4" key="1">
    <citation type="submission" date="2023-06" db="EMBL/GenBank/DDBJ databases">
        <title>Roseiconus lacunae JC819 isolated from Gulf of Mannar region, Tamil Nadu.</title>
        <authorList>
            <person name="Pk S."/>
            <person name="Ch S."/>
            <person name="Ch V.R."/>
        </authorList>
    </citation>
    <scope>NUCLEOTIDE SEQUENCE [LARGE SCALE GENOMIC DNA]</scope>
    <source>
        <strain evidence="3 4">JC819</strain>
    </source>
</reference>
<feature type="domain" description="Polysaccharide export protein N-terminal" evidence="2">
    <location>
        <begin position="81"/>
        <end position="152"/>
    </location>
</feature>
<dbReference type="EMBL" id="JASZZN010000002">
    <property type="protein sequence ID" value="MDM4014575.1"/>
    <property type="molecule type" value="Genomic_DNA"/>
</dbReference>
<sequence length="416" mass="44553">MLLLLAVNAGCAVVQHHQPPVTPLRPVSTPRELCKTTLPQYRVEPPDILNINVVRLVPNASYRFNTSDLVRVSVTRNSLDRLVAGDVISVRVPGAPAVSPIDGTFIVQPDGTVSLGTPYGSVKVVNMTLEQAADAIESSLSQMLVASETYVALAQAGIPVDGEFAIEIDGTVDFGHPYGRVSLDGLNVIEAREALQAHFETHFTEPTVTFSLIQSSALQQIVGEHMVGPDGFVTLGAYGSVRVVGMTLDEANQAIADVLSRVLDEPKVATSVLAYNSKQFYIITQGAGVGDGVFRFPITGNETVLDALSLINGLPQGASTEMWVARPNHVSGKYSVMPVDWDKVTSLAETSTNYQLLPGDRLYVRRDPFLAFDTKLAKFTAPLERILGFGILGAETATRLSGPVLNGGGNPLGRRF</sequence>
<name>A0ABT7PDJ7_9BACT</name>
<accession>A0ABT7PDJ7</accession>
<protein>
    <submittedName>
        <fullName evidence="3">Polysaccharide biosynthesis/export family protein</fullName>
    </submittedName>
</protein>
<dbReference type="Gene3D" id="3.30.1950.10">
    <property type="entry name" value="wza like domain"/>
    <property type="match status" value="2"/>
</dbReference>
<dbReference type="RefSeq" id="WP_149498592.1">
    <property type="nucleotide sequence ID" value="NZ_CP141221.1"/>
</dbReference>
<evidence type="ECO:0000259" key="2">
    <source>
        <dbReference type="Pfam" id="PF02563"/>
    </source>
</evidence>
<dbReference type="PANTHER" id="PTHR33619:SF3">
    <property type="entry name" value="POLYSACCHARIDE EXPORT PROTEIN GFCE-RELATED"/>
    <property type="match status" value="1"/>
</dbReference>
<keyword evidence="1" id="KW-0732">Signal</keyword>
<gene>
    <name evidence="3" type="ORF">QTN89_03965</name>
</gene>
<evidence type="ECO:0000313" key="3">
    <source>
        <dbReference type="EMBL" id="MDM4014575.1"/>
    </source>
</evidence>
<evidence type="ECO:0000313" key="4">
    <source>
        <dbReference type="Proteomes" id="UP001239462"/>
    </source>
</evidence>
<dbReference type="PANTHER" id="PTHR33619">
    <property type="entry name" value="POLYSACCHARIDE EXPORT PROTEIN GFCE-RELATED"/>
    <property type="match status" value="1"/>
</dbReference>
<evidence type="ECO:0000256" key="1">
    <source>
        <dbReference type="ARBA" id="ARBA00022729"/>
    </source>
</evidence>
<dbReference type="InterPro" id="IPR049712">
    <property type="entry name" value="Poly_export"/>
</dbReference>
<organism evidence="3 4">
    <name type="scientific">Roseiconus lacunae</name>
    <dbReference type="NCBI Taxonomy" id="2605694"/>
    <lineage>
        <taxon>Bacteria</taxon>
        <taxon>Pseudomonadati</taxon>
        <taxon>Planctomycetota</taxon>
        <taxon>Planctomycetia</taxon>
        <taxon>Pirellulales</taxon>
        <taxon>Pirellulaceae</taxon>
        <taxon>Roseiconus</taxon>
    </lineage>
</organism>
<dbReference type="Proteomes" id="UP001239462">
    <property type="component" value="Unassembled WGS sequence"/>
</dbReference>
<dbReference type="Gene3D" id="3.10.560.10">
    <property type="entry name" value="Outer membrane lipoprotein wza domain like"/>
    <property type="match status" value="1"/>
</dbReference>
<keyword evidence="4" id="KW-1185">Reference proteome</keyword>
<dbReference type="Pfam" id="PF02563">
    <property type="entry name" value="Poly_export"/>
    <property type="match status" value="2"/>
</dbReference>
<proteinExistence type="predicted"/>
<feature type="domain" description="Polysaccharide export protein N-terminal" evidence="2">
    <location>
        <begin position="224"/>
        <end position="272"/>
    </location>
</feature>
<dbReference type="InterPro" id="IPR003715">
    <property type="entry name" value="Poly_export_N"/>
</dbReference>
<comment type="caution">
    <text evidence="3">The sequence shown here is derived from an EMBL/GenBank/DDBJ whole genome shotgun (WGS) entry which is preliminary data.</text>
</comment>